<accession>A0A6C0ATX7</accession>
<name>A0A6C0ATX7_9ZZZZ</name>
<protein>
    <submittedName>
        <fullName evidence="1">Uncharacterized protein</fullName>
    </submittedName>
</protein>
<reference evidence="1" key="1">
    <citation type="journal article" date="2020" name="Nature">
        <title>Giant virus diversity and host interactions through global metagenomics.</title>
        <authorList>
            <person name="Schulz F."/>
            <person name="Roux S."/>
            <person name="Paez-Espino D."/>
            <person name="Jungbluth S."/>
            <person name="Walsh D.A."/>
            <person name="Denef V.J."/>
            <person name="McMahon K.D."/>
            <person name="Konstantinidis K.T."/>
            <person name="Eloe-Fadrosh E.A."/>
            <person name="Kyrpides N.C."/>
            <person name="Woyke T."/>
        </authorList>
    </citation>
    <scope>NUCLEOTIDE SEQUENCE</scope>
    <source>
        <strain evidence="1">GVMAG-S-ERX555943-30</strain>
    </source>
</reference>
<organism evidence="1">
    <name type="scientific">viral metagenome</name>
    <dbReference type="NCBI Taxonomy" id="1070528"/>
    <lineage>
        <taxon>unclassified sequences</taxon>
        <taxon>metagenomes</taxon>
        <taxon>organismal metagenomes</taxon>
    </lineage>
</organism>
<dbReference type="EMBL" id="MN738750">
    <property type="protein sequence ID" value="QHS83242.1"/>
    <property type="molecule type" value="Genomic_DNA"/>
</dbReference>
<evidence type="ECO:0000313" key="1">
    <source>
        <dbReference type="EMBL" id="QHS83242.1"/>
    </source>
</evidence>
<dbReference type="PROSITE" id="PS51257">
    <property type="entry name" value="PROKAR_LIPOPROTEIN"/>
    <property type="match status" value="1"/>
</dbReference>
<dbReference type="AlphaFoldDB" id="A0A6C0ATX7"/>
<sequence>MNTKIPFHSNTTLVSCFYNIYNKSKEEWGWRLQQFESLMKLNIYMVVFTDNDCYDSLCELCASYANHVYIHPPLAKEEWFTYQHCHLENTEALPSTRNHTKDTFLFMMLMNEKPIFVQRSVILNYWKTHYFGWIDFSIGYILKTPNNSLKTLQTVCNHSLFHNDSFLYIPGCWTPLEYINMDYLAHNVVWRFCGGFFIGSHDKMMDMGDVVKTHWKEYVESIQVYNWEVNYWAWLEYKGKWNPTHYYGDHNDSIFSIPLTYFTICLKGLSNKVICEFPLLQGYEPSNTCFVHHNGTDYLNCRYVNYWYNRNYHYCMNHKEDKIISKNLCINQNTLKQVWMKDESIQLEGDECMHNGLEDIRLFSYCDELYYIATQRQYSTTGTNQMVFGKYDYDNGSFLDSKRLHTPFHWKCEKNWCPLVKSHTGGKEQLYFIYQWYPMQIGIVNDQGFLEIITEYSLDDSFANVRGSSCFTLQGDCYLGLVHYSVETHPRQYYHMLVSLDKDTLKPLKMTYPFCFQGLGIEFCIGFACREHRYDFWVSFCDRDVCKICVDKNDLVLEKIVVVNG</sequence>
<proteinExistence type="predicted"/>